<dbReference type="SUPFAM" id="SSF57997">
    <property type="entry name" value="Tropomyosin"/>
    <property type="match status" value="1"/>
</dbReference>
<comment type="subcellular location">
    <subcellularLocation>
        <location evidence="1">Cytoplasm</location>
        <location evidence="1">Cytoskeleton</location>
        <location evidence="1">Microtubule organizing center</location>
        <location evidence="1">Centrosome</location>
        <location evidence="1">Centriole</location>
    </subcellularLocation>
</comment>
<dbReference type="PANTHER" id="PTHR20544">
    <property type="entry name" value="CENTROSOMAL PROTEIN CEP135"/>
    <property type="match status" value="1"/>
</dbReference>
<feature type="coiled-coil region" evidence="5">
    <location>
        <begin position="658"/>
        <end position="1175"/>
    </location>
</feature>
<dbReference type="PANTHER" id="PTHR20544:SF0">
    <property type="entry name" value="NUCLEOPROTEIN TPR_MLP1 DOMAIN-CONTAINING PROTEIN"/>
    <property type="match status" value="1"/>
</dbReference>
<organism evidence="7 8">
    <name type="scientific">Brachionus calyciflorus</name>
    <dbReference type="NCBI Taxonomy" id="104777"/>
    <lineage>
        <taxon>Eukaryota</taxon>
        <taxon>Metazoa</taxon>
        <taxon>Spiralia</taxon>
        <taxon>Gnathifera</taxon>
        <taxon>Rotifera</taxon>
        <taxon>Eurotatoria</taxon>
        <taxon>Monogononta</taxon>
        <taxon>Pseudotrocha</taxon>
        <taxon>Ploima</taxon>
        <taxon>Brachionidae</taxon>
        <taxon>Brachionus</taxon>
    </lineage>
</organism>
<keyword evidence="2" id="KW-0963">Cytoplasm</keyword>
<feature type="coiled-coil region" evidence="5">
    <location>
        <begin position="535"/>
        <end position="611"/>
    </location>
</feature>
<evidence type="ECO:0000313" key="8">
    <source>
        <dbReference type="Proteomes" id="UP000663879"/>
    </source>
</evidence>
<keyword evidence="5" id="KW-0175">Coiled coil</keyword>
<evidence type="ECO:0000256" key="2">
    <source>
        <dbReference type="ARBA" id="ARBA00022490"/>
    </source>
</evidence>
<evidence type="ECO:0000256" key="3">
    <source>
        <dbReference type="ARBA" id="ARBA00023212"/>
    </source>
</evidence>
<dbReference type="GO" id="GO:0005814">
    <property type="term" value="C:centriole"/>
    <property type="evidence" value="ECO:0007669"/>
    <property type="project" value="UniProtKB-SubCell"/>
</dbReference>
<name>A0A813M3S9_9BILA</name>
<evidence type="ECO:0000256" key="5">
    <source>
        <dbReference type="SAM" id="Coils"/>
    </source>
</evidence>
<evidence type="ECO:0000313" key="7">
    <source>
        <dbReference type="EMBL" id="CAF0708297.1"/>
    </source>
</evidence>
<keyword evidence="3" id="KW-0206">Cytoskeleton</keyword>
<feature type="region of interest" description="Disordered" evidence="6">
    <location>
        <begin position="213"/>
        <end position="232"/>
    </location>
</feature>
<feature type="compositionally biased region" description="Low complexity" evidence="6">
    <location>
        <begin position="1284"/>
        <end position="1312"/>
    </location>
</feature>
<dbReference type="InterPro" id="IPR051877">
    <property type="entry name" value="Centriole_BasalBody_StrucProt"/>
</dbReference>
<evidence type="ECO:0000256" key="6">
    <source>
        <dbReference type="SAM" id="MobiDB-lite"/>
    </source>
</evidence>
<accession>A0A813M3S9</accession>
<dbReference type="OrthoDB" id="10254663at2759"/>
<feature type="region of interest" description="Disordered" evidence="6">
    <location>
        <begin position="1281"/>
        <end position="1312"/>
    </location>
</feature>
<evidence type="ECO:0000256" key="1">
    <source>
        <dbReference type="ARBA" id="ARBA00004114"/>
    </source>
</evidence>
<sequence>MDSTLQTSVASSISEQKYINLRKRLDQLGYRQTLGIESLPLIEKLFNDLVHTTESLKKAKLEKSKNADLMNSSLRNSSMTSITSSANIDSITPSIQAYKADNAKLIKENNELHLQLIKIKDDFDAQLKELKTKLNKSEHENSDLRFLNTQYLHKMRSIEKESKDKSKKILELQEKNFQAVIQTSTGSLSKQATCFRRQRLDIDCMLPSNCKSVSNSSSTTSLASNGSSASSGIGASCANDPYVIDMIKLADERITQLQMDLDNYKQNNEILENKVSNFKNQIENREREIERLNRLLDGGRSFDSVSLEANLRNNEKLIAHQNMQIEFLQEKNHELERQLQDFVQNDSRRGGRELDYAKIEIQKSREELSSLDNAIHQLENEKRCMANEIFSFKNELSEKNLEIKNLHELIEKIQEDKAKLTKKISKLLENERDLVQELDSLKLTTRRSTSNLQRSNSSKNLNTKLDSHIKNVESERDFYKQEVSTLQKLLKTSQQDTNATRSRSKSPSKRTNGLQVTSTKCSVCSQKLNTSNSPTRQSSNEVKQLKRERDELQNLLDKFEQHMSEIQSNIKVLTNERDKYNQLYEETKNELARSRKELIALNNQKGALNEANNKQANLSLAAQSMLKRVESERDSALFDLRNTIAERDALKERHLATNEQLTRDKKFFEHQLNDLHDRLRKSDCEKVELCKQIDLLQNQLNQLENRIQTQTYHLAQTEQDLNEQKSASTQIRYLAEEGERALEEQRRQLAIKTDELHQYEQIKYRLEQKIVDLQELNRTLKDEINSLRQTISILDKDKDKLLTSIDEKTVENVTFKQELANKHRRIDELNSQLTQLDAALDRANDELKSCKKEINNLRIQVDRTNEENSDLNRRFESACRENKRFQDDLITVTRENQVLHCELEKSNSDKECLKDQLQDYINEVAKFEDLLKQKEQDRSSLLEQYREMTNEINSMKMNLNSFENETSNLKMEIQMKHSDNKRLRERLDILERDFQQQLSACQEYEVKLSSANRNLQRLEEQVKKSQLENKDLMQDVMHSRELNSHLEQTREDLTRQLTSKELDYEQLQNQLADKRAENDLLKSQVNSERTMVKNLEELIANNREKDFHMQLSTQERDSEIKLLKDRISLSEQKIQSQNKEITCLRSKIVEYETDNERLKRQLTNERFERERAAQELRKLSDSADLNSSSRFMSSMSPIRVPVSLPPPPPPPTTLVSSSFEYGLPHPLPLPLPLPTPQQSASTAMAAAAAAVAASNVAAAASGYRSLSPIRSRSPIKDISTHYQLSSSLTSSSNLRYSSSSSERRNPSPSKIN</sequence>
<feature type="region of interest" description="Disordered" evidence="6">
    <location>
        <begin position="490"/>
        <end position="517"/>
    </location>
</feature>
<comment type="similarity">
    <text evidence="4">Belongs to the CEP135/TSGA10 family.</text>
</comment>
<dbReference type="EMBL" id="CAJNOC010000031">
    <property type="protein sequence ID" value="CAF0708297.1"/>
    <property type="molecule type" value="Genomic_DNA"/>
</dbReference>
<dbReference type="CDD" id="cd22292">
    <property type="entry name" value="cc_Cep135_MBD"/>
    <property type="match status" value="1"/>
</dbReference>
<feature type="coiled-coil region" evidence="5">
    <location>
        <begin position="95"/>
        <end position="175"/>
    </location>
</feature>
<protein>
    <submittedName>
        <fullName evidence="7">Uncharacterized protein</fullName>
    </submittedName>
</protein>
<proteinExistence type="inferred from homology"/>
<evidence type="ECO:0000256" key="4">
    <source>
        <dbReference type="ARBA" id="ARBA00038123"/>
    </source>
</evidence>
<gene>
    <name evidence="7" type="ORF">OXX778_LOCUS588</name>
</gene>
<feature type="compositionally biased region" description="Polar residues" evidence="6">
    <location>
        <begin position="446"/>
        <end position="464"/>
    </location>
</feature>
<feature type="compositionally biased region" description="Polar residues" evidence="6">
    <location>
        <begin position="490"/>
        <end position="500"/>
    </location>
</feature>
<comment type="caution">
    <text evidence="7">The sequence shown here is derived from an EMBL/GenBank/DDBJ whole genome shotgun (WGS) entry which is preliminary data.</text>
</comment>
<reference evidence="7" key="1">
    <citation type="submission" date="2021-02" db="EMBL/GenBank/DDBJ databases">
        <authorList>
            <person name="Nowell W R."/>
        </authorList>
    </citation>
    <scope>NUCLEOTIDE SEQUENCE</scope>
    <source>
        <strain evidence="7">Ploen Becks lab</strain>
    </source>
</reference>
<keyword evidence="8" id="KW-1185">Reference proteome</keyword>
<dbReference type="Proteomes" id="UP000663879">
    <property type="component" value="Unassembled WGS sequence"/>
</dbReference>
<feature type="region of interest" description="Disordered" evidence="6">
    <location>
        <begin position="446"/>
        <end position="468"/>
    </location>
</feature>